<dbReference type="OrthoDB" id="9795355at2"/>
<accession>A0A0R2C8G1</accession>
<sequence length="290" mass="32358">MVTIANENLQAEINLHGAELSSLQSTDGTEYMWDADPKVWARHAPVLFPIVGALKDDQYQYQGQTYHMTRHGFARDMDFEVLHQEDNAVDLVLTDNDASRAKFPFAFRLVISYRLTGKSLTVGYSVNNPSASDDLYFSIGAHPAFHLPLDAQSQYEDYTLSFDPAEQRTHIPLAGKYADYAQRDQRDVNQLSLTHELFKDDALIYELNGDETTMTLKSQRGGHGVSLTVSDAPYVGVWSAYPVTGNFCCIEPWWGIADAPDASGDLTEKRGINRLAPGGTFVQGYTIKTF</sequence>
<dbReference type="SUPFAM" id="SSF74650">
    <property type="entry name" value="Galactose mutarotase-like"/>
    <property type="match status" value="1"/>
</dbReference>
<comment type="caution">
    <text evidence="1">The sequence shown here is derived from an EMBL/GenBank/DDBJ whole genome shotgun (WGS) entry which is preliminary data.</text>
</comment>
<dbReference type="PANTHER" id="PTHR11122:SF13">
    <property type="entry name" value="GLUCOSE-6-PHOSPHATE 1-EPIMERASE"/>
    <property type="match status" value="1"/>
</dbReference>
<dbReference type="STRING" id="1423810.FD19_GL000365"/>
<dbReference type="PATRIC" id="fig|1423810.4.peg.369"/>
<evidence type="ECO:0000313" key="1">
    <source>
        <dbReference type="EMBL" id="KRM88077.1"/>
    </source>
</evidence>
<dbReference type="AlphaFoldDB" id="A0A0R2C8G1"/>
<dbReference type="GO" id="GO:0005975">
    <property type="term" value="P:carbohydrate metabolic process"/>
    <property type="evidence" value="ECO:0007669"/>
    <property type="project" value="InterPro"/>
</dbReference>
<dbReference type="InterPro" id="IPR014718">
    <property type="entry name" value="GH-type_carb-bd"/>
</dbReference>
<protein>
    <submittedName>
        <fullName evidence="1">Galactose mutarotase-like enzyme</fullName>
    </submittedName>
</protein>
<dbReference type="Gene3D" id="2.70.98.10">
    <property type="match status" value="1"/>
</dbReference>
<dbReference type="CDD" id="cd09024">
    <property type="entry name" value="Aldose_epim_lacX"/>
    <property type="match status" value="1"/>
</dbReference>
<dbReference type="Proteomes" id="UP000051789">
    <property type="component" value="Unassembled WGS sequence"/>
</dbReference>
<evidence type="ECO:0000313" key="2">
    <source>
        <dbReference type="Proteomes" id="UP000051789"/>
    </source>
</evidence>
<dbReference type="InterPro" id="IPR037481">
    <property type="entry name" value="LacX"/>
</dbReference>
<organism evidence="1 2">
    <name type="scientific">Lacticaseibacillus thailandensis DSM 22698 = JCM 13996</name>
    <dbReference type="NCBI Taxonomy" id="1423810"/>
    <lineage>
        <taxon>Bacteria</taxon>
        <taxon>Bacillati</taxon>
        <taxon>Bacillota</taxon>
        <taxon>Bacilli</taxon>
        <taxon>Lactobacillales</taxon>
        <taxon>Lactobacillaceae</taxon>
        <taxon>Lacticaseibacillus</taxon>
    </lineage>
</organism>
<dbReference type="GO" id="GO:0016853">
    <property type="term" value="F:isomerase activity"/>
    <property type="evidence" value="ECO:0007669"/>
    <property type="project" value="InterPro"/>
</dbReference>
<proteinExistence type="predicted"/>
<dbReference type="InterPro" id="IPR011013">
    <property type="entry name" value="Gal_mutarotase_sf_dom"/>
</dbReference>
<dbReference type="InterPro" id="IPR008183">
    <property type="entry name" value="Aldose_1/G6P_1-epimerase"/>
</dbReference>
<keyword evidence="2" id="KW-1185">Reference proteome</keyword>
<dbReference type="GO" id="GO:0030246">
    <property type="term" value="F:carbohydrate binding"/>
    <property type="evidence" value="ECO:0007669"/>
    <property type="project" value="InterPro"/>
</dbReference>
<dbReference type="RefSeq" id="WP_054749400.1">
    <property type="nucleotide sequence ID" value="NZ_AYZK01000001.1"/>
</dbReference>
<gene>
    <name evidence="1" type="ORF">FD19_GL000365</name>
</gene>
<dbReference type="PANTHER" id="PTHR11122">
    <property type="entry name" value="APOSPORY-ASSOCIATED PROTEIN C-RELATED"/>
    <property type="match status" value="1"/>
</dbReference>
<reference evidence="1 2" key="1">
    <citation type="journal article" date="2015" name="Genome Announc.">
        <title>Expanding the biotechnology potential of lactobacilli through comparative genomics of 213 strains and associated genera.</title>
        <authorList>
            <person name="Sun Z."/>
            <person name="Harris H.M."/>
            <person name="McCann A."/>
            <person name="Guo C."/>
            <person name="Argimon S."/>
            <person name="Zhang W."/>
            <person name="Yang X."/>
            <person name="Jeffery I.B."/>
            <person name="Cooney J.C."/>
            <person name="Kagawa T.F."/>
            <person name="Liu W."/>
            <person name="Song Y."/>
            <person name="Salvetti E."/>
            <person name="Wrobel A."/>
            <person name="Rasinkangas P."/>
            <person name="Parkhill J."/>
            <person name="Rea M.C."/>
            <person name="O'Sullivan O."/>
            <person name="Ritari J."/>
            <person name="Douillard F.P."/>
            <person name="Paul Ross R."/>
            <person name="Yang R."/>
            <person name="Briner A.E."/>
            <person name="Felis G.E."/>
            <person name="de Vos W.M."/>
            <person name="Barrangou R."/>
            <person name="Klaenhammer T.R."/>
            <person name="Caufield P.W."/>
            <person name="Cui Y."/>
            <person name="Zhang H."/>
            <person name="O'Toole P.W."/>
        </authorList>
    </citation>
    <scope>NUCLEOTIDE SEQUENCE [LARGE SCALE GENOMIC DNA]</scope>
    <source>
        <strain evidence="1 2">DSM 22698</strain>
    </source>
</reference>
<name>A0A0R2C8G1_9LACO</name>
<dbReference type="Pfam" id="PF01263">
    <property type="entry name" value="Aldose_epim"/>
    <property type="match status" value="1"/>
</dbReference>
<dbReference type="EMBL" id="AYZK01000001">
    <property type="protein sequence ID" value="KRM88077.1"/>
    <property type="molecule type" value="Genomic_DNA"/>
</dbReference>